<feature type="non-terminal residue" evidence="2">
    <location>
        <position position="313"/>
    </location>
</feature>
<protein>
    <submittedName>
        <fullName evidence="2">Uncharacterized protein</fullName>
    </submittedName>
</protein>
<organism evidence="2 3">
    <name type="scientific">Candolleomyces eurysporus</name>
    <dbReference type="NCBI Taxonomy" id="2828524"/>
    <lineage>
        <taxon>Eukaryota</taxon>
        <taxon>Fungi</taxon>
        <taxon>Dikarya</taxon>
        <taxon>Basidiomycota</taxon>
        <taxon>Agaricomycotina</taxon>
        <taxon>Agaricomycetes</taxon>
        <taxon>Agaricomycetidae</taxon>
        <taxon>Agaricales</taxon>
        <taxon>Agaricineae</taxon>
        <taxon>Psathyrellaceae</taxon>
        <taxon>Candolleomyces</taxon>
    </lineage>
</organism>
<name>A0A9W8JLQ6_9AGAR</name>
<keyword evidence="3" id="KW-1185">Reference proteome</keyword>
<feature type="region of interest" description="Disordered" evidence="1">
    <location>
        <begin position="70"/>
        <end position="113"/>
    </location>
</feature>
<evidence type="ECO:0000256" key="1">
    <source>
        <dbReference type="SAM" id="MobiDB-lite"/>
    </source>
</evidence>
<evidence type="ECO:0000313" key="2">
    <source>
        <dbReference type="EMBL" id="KAJ2936118.1"/>
    </source>
</evidence>
<proteinExistence type="predicted"/>
<reference evidence="2" key="1">
    <citation type="submission" date="2022-06" db="EMBL/GenBank/DDBJ databases">
        <title>Genome Sequence of Candolleomyces eurysporus.</title>
        <authorList>
            <person name="Buettner E."/>
        </authorList>
    </citation>
    <scope>NUCLEOTIDE SEQUENCE</scope>
    <source>
        <strain evidence="2">VTCC 930004</strain>
    </source>
</reference>
<gene>
    <name evidence="2" type="ORF">H1R20_g979</name>
</gene>
<dbReference type="Proteomes" id="UP001140091">
    <property type="component" value="Unassembled WGS sequence"/>
</dbReference>
<dbReference type="OrthoDB" id="3010079at2759"/>
<evidence type="ECO:0000313" key="3">
    <source>
        <dbReference type="Proteomes" id="UP001140091"/>
    </source>
</evidence>
<comment type="caution">
    <text evidence="2">The sequence shown here is derived from an EMBL/GenBank/DDBJ whole genome shotgun (WGS) entry which is preliminary data.</text>
</comment>
<feature type="compositionally biased region" description="Basic and acidic residues" evidence="1">
    <location>
        <begin position="290"/>
        <end position="313"/>
    </location>
</feature>
<accession>A0A9W8JLQ6</accession>
<dbReference type="AlphaFoldDB" id="A0A9W8JLQ6"/>
<sequence>MTISATTPATTFLSTIPDFAVLGAFKSTPYNFLATPPSFTPRPGTSQSHHSVPAANENMLPALIPAGNASQAHQPLTHAPGKDSGDSNLSGSPFHDVGNGIRRSTRAPVPSTRLEKLNEIGTNIAPAKPPTNTTSNNKEPSWFAPAYQHFQRANLGPVWVNLVEKWAEYERVKYWKSGKGLPAKGRPEEWSQWTTKACHGVRNYQYIPNIDDPTEFGIAVAKWLRSFNPADFTRTGLHGMVSALTLMVWWGTAALTPPRWNDNSRPQWQAVIQDLLSRYDELLGSPASKRPREDGILEETSENKRPRMELGTL</sequence>
<dbReference type="EMBL" id="JANBPK010000171">
    <property type="protein sequence ID" value="KAJ2936118.1"/>
    <property type="molecule type" value="Genomic_DNA"/>
</dbReference>
<feature type="region of interest" description="Disordered" evidence="1">
    <location>
        <begin position="286"/>
        <end position="313"/>
    </location>
</feature>